<dbReference type="RefSeq" id="XP_011500716.1">
    <property type="nucleotide sequence ID" value="XM_011502414.1"/>
</dbReference>
<dbReference type="FunFam" id="3.30.160.60:FF:000075">
    <property type="entry name" value="Putative zinc finger protein 536"/>
    <property type="match status" value="1"/>
</dbReference>
<dbReference type="InterPro" id="IPR013087">
    <property type="entry name" value="Znf_C2H2_type"/>
</dbReference>
<protein>
    <submittedName>
        <fullName evidence="15">Longitudinals lacking protein, isoforms F/I/K/T-like</fullName>
    </submittedName>
</protein>
<evidence type="ECO:0000313" key="14">
    <source>
        <dbReference type="Proteomes" id="UP000695007"/>
    </source>
</evidence>
<feature type="compositionally biased region" description="Basic residues" evidence="12">
    <location>
        <begin position="1"/>
        <end position="13"/>
    </location>
</feature>
<evidence type="ECO:0000256" key="1">
    <source>
        <dbReference type="ARBA" id="ARBA00004123"/>
    </source>
</evidence>
<keyword evidence="8" id="KW-0238">DNA-binding</keyword>
<evidence type="ECO:0000313" key="15">
    <source>
        <dbReference type="RefSeq" id="XP_011500716.1"/>
    </source>
</evidence>
<dbReference type="SMART" id="SM00355">
    <property type="entry name" value="ZnF_C2H2"/>
    <property type="match status" value="2"/>
</dbReference>
<sequence length="144" mass="16941">MISLLRRNRKQSAKGKEGPLTRSYINDQQQNDSKLYHDSSLDSLVFAASLGLVSTQHQHTPKDMLLMMQDEAKQKQRQQHLEFHCRFCGKGYRWKSTMRRHESLECGDKPPSFQCPQCPYKARQRGNLTVHLKRHHLKREIDQP</sequence>
<evidence type="ECO:0000256" key="7">
    <source>
        <dbReference type="ARBA" id="ARBA00023015"/>
    </source>
</evidence>
<dbReference type="KEGG" id="csol:105364485"/>
<dbReference type="AlphaFoldDB" id="A0AAJ7DY61"/>
<evidence type="ECO:0000259" key="13">
    <source>
        <dbReference type="PROSITE" id="PS50157"/>
    </source>
</evidence>
<evidence type="ECO:0000256" key="11">
    <source>
        <dbReference type="PROSITE-ProRule" id="PRU00042"/>
    </source>
</evidence>
<evidence type="ECO:0000256" key="3">
    <source>
        <dbReference type="ARBA" id="ARBA00022723"/>
    </source>
</evidence>
<comment type="similarity">
    <text evidence="2">Belongs to the krueppel C2H2-type zinc-finger protein family.</text>
</comment>
<dbReference type="GeneID" id="105364485"/>
<evidence type="ECO:0000256" key="5">
    <source>
        <dbReference type="ARBA" id="ARBA00022771"/>
    </source>
</evidence>
<dbReference type="PROSITE" id="PS50157">
    <property type="entry name" value="ZINC_FINGER_C2H2_2"/>
    <property type="match status" value="2"/>
</dbReference>
<dbReference type="GO" id="GO:0008270">
    <property type="term" value="F:zinc ion binding"/>
    <property type="evidence" value="ECO:0007669"/>
    <property type="project" value="UniProtKB-KW"/>
</dbReference>
<name>A0AAJ7DY61_9HYME</name>
<evidence type="ECO:0000256" key="9">
    <source>
        <dbReference type="ARBA" id="ARBA00023163"/>
    </source>
</evidence>
<keyword evidence="6" id="KW-0862">Zinc</keyword>
<dbReference type="GO" id="GO:0003677">
    <property type="term" value="F:DNA binding"/>
    <property type="evidence" value="ECO:0007669"/>
    <property type="project" value="UniProtKB-KW"/>
</dbReference>
<dbReference type="Proteomes" id="UP000695007">
    <property type="component" value="Unplaced"/>
</dbReference>
<reference evidence="15" key="1">
    <citation type="submission" date="2025-08" db="UniProtKB">
        <authorList>
            <consortium name="RefSeq"/>
        </authorList>
    </citation>
    <scope>IDENTIFICATION</scope>
</reference>
<feature type="domain" description="C2H2-type" evidence="13">
    <location>
        <begin position="83"/>
        <end position="110"/>
    </location>
</feature>
<dbReference type="Gene3D" id="3.30.160.60">
    <property type="entry name" value="Classic Zinc Finger"/>
    <property type="match status" value="1"/>
</dbReference>
<dbReference type="InterPro" id="IPR036236">
    <property type="entry name" value="Znf_C2H2_sf"/>
</dbReference>
<comment type="subcellular location">
    <subcellularLocation>
        <location evidence="1">Nucleus</location>
    </subcellularLocation>
</comment>
<dbReference type="SUPFAM" id="SSF57667">
    <property type="entry name" value="beta-beta-alpha zinc fingers"/>
    <property type="match status" value="1"/>
</dbReference>
<evidence type="ECO:0000256" key="4">
    <source>
        <dbReference type="ARBA" id="ARBA00022737"/>
    </source>
</evidence>
<keyword evidence="7" id="KW-0805">Transcription regulation</keyword>
<keyword evidence="5 11" id="KW-0863">Zinc-finger</keyword>
<keyword evidence="3" id="KW-0479">Metal-binding</keyword>
<evidence type="ECO:0000256" key="12">
    <source>
        <dbReference type="SAM" id="MobiDB-lite"/>
    </source>
</evidence>
<feature type="domain" description="C2H2-type" evidence="13">
    <location>
        <begin position="113"/>
        <end position="140"/>
    </location>
</feature>
<keyword evidence="10" id="KW-0539">Nucleus</keyword>
<keyword evidence="9" id="KW-0804">Transcription</keyword>
<keyword evidence="14" id="KW-1185">Reference proteome</keyword>
<evidence type="ECO:0000256" key="8">
    <source>
        <dbReference type="ARBA" id="ARBA00023125"/>
    </source>
</evidence>
<evidence type="ECO:0000256" key="6">
    <source>
        <dbReference type="ARBA" id="ARBA00022833"/>
    </source>
</evidence>
<organism evidence="14 15">
    <name type="scientific">Ceratosolen solmsi marchali</name>
    <dbReference type="NCBI Taxonomy" id="326594"/>
    <lineage>
        <taxon>Eukaryota</taxon>
        <taxon>Metazoa</taxon>
        <taxon>Ecdysozoa</taxon>
        <taxon>Arthropoda</taxon>
        <taxon>Hexapoda</taxon>
        <taxon>Insecta</taxon>
        <taxon>Pterygota</taxon>
        <taxon>Neoptera</taxon>
        <taxon>Endopterygota</taxon>
        <taxon>Hymenoptera</taxon>
        <taxon>Apocrita</taxon>
        <taxon>Proctotrupomorpha</taxon>
        <taxon>Chalcidoidea</taxon>
        <taxon>Agaonidae</taxon>
        <taxon>Agaoninae</taxon>
        <taxon>Ceratosolen</taxon>
    </lineage>
</organism>
<keyword evidence="4" id="KW-0677">Repeat</keyword>
<dbReference type="GO" id="GO:0005634">
    <property type="term" value="C:nucleus"/>
    <property type="evidence" value="ECO:0007669"/>
    <property type="project" value="UniProtKB-SubCell"/>
</dbReference>
<gene>
    <name evidence="15" type="primary">LOC105364485</name>
</gene>
<evidence type="ECO:0000256" key="10">
    <source>
        <dbReference type="ARBA" id="ARBA00023242"/>
    </source>
</evidence>
<accession>A0AAJ7DY61</accession>
<evidence type="ECO:0000256" key="2">
    <source>
        <dbReference type="ARBA" id="ARBA00006991"/>
    </source>
</evidence>
<proteinExistence type="inferred from homology"/>
<dbReference type="Pfam" id="PF00096">
    <property type="entry name" value="zf-C2H2"/>
    <property type="match status" value="1"/>
</dbReference>
<feature type="region of interest" description="Disordered" evidence="12">
    <location>
        <begin position="1"/>
        <end position="23"/>
    </location>
</feature>